<dbReference type="GO" id="GO:0003677">
    <property type="term" value="F:DNA binding"/>
    <property type="evidence" value="ECO:0007669"/>
    <property type="project" value="UniProtKB-KW"/>
</dbReference>
<dbReference type="Pfam" id="PF02080">
    <property type="entry name" value="TrkA_C"/>
    <property type="match status" value="1"/>
</dbReference>
<dbReference type="SMART" id="SM00345">
    <property type="entry name" value="HTH_GNTR"/>
    <property type="match status" value="1"/>
</dbReference>
<keyword evidence="7" id="KW-1185">Reference proteome</keyword>
<dbReference type="InterPro" id="IPR050679">
    <property type="entry name" value="Bact_HTH_transcr_reg"/>
</dbReference>
<dbReference type="SUPFAM" id="SSF46785">
    <property type="entry name" value="Winged helix' DNA-binding domain"/>
    <property type="match status" value="1"/>
</dbReference>
<dbReference type="Gene3D" id="3.30.70.1450">
    <property type="entry name" value="Regulator of K+ conductance, C-terminal domain"/>
    <property type="match status" value="1"/>
</dbReference>
<dbReference type="AlphaFoldDB" id="A0A1L7LJ59"/>
<dbReference type="GO" id="GO:0008324">
    <property type="term" value="F:monoatomic cation transmembrane transporter activity"/>
    <property type="evidence" value="ECO:0007669"/>
    <property type="project" value="InterPro"/>
</dbReference>
<protein>
    <submittedName>
        <fullName evidence="6">GntR family transcriptional regulator</fullName>
    </submittedName>
</protein>
<dbReference type="Pfam" id="PF00392">
    <property type="entry name" value="GntR"/>
    <property type="match status" value="1"/>
</dbReference>
<dbReference type="PROSITE" id="PS51202">
    <property type="entry name" value="RCK_C"/>
    <property type="match status" value="1"/>
</dbReference>
<evidence type="ECO:0000259" key="5">
    <source>
        <dbReference type="PROSITE" id="PS51202"/>
    </source>
</evidence>
<proteinExistence type="predicted"/>
<dbReference type="PANTHER" id="PTHR44846">
    <property type="entry name" value="MANNOSYL-D-GLYCERATE TRANSPORT/METABOLISM SYSTEM REPRESSOR MNGR-RELATED"/>
    <property type="match status" value="1"/>
</dbReference>
<dbReference type="InterPro" id="IPR036390">
    <property type="entry name" value="WH_DNA-bd_sf"/>
</dbReference>
<dbReference type="RefSeq" id="WP_128833263.1">
    <property type="nucleotide sequence ID" value="NZ_AP014612.1"/>
</dbReference>
<evidence type="ECO:0000313" key="6">
    <source>
        <dbReference type="EMBL" id="BAQ24231.1"/>
    </source>
</evidence>
<evidence type="ECO:0000256" key="2">
    <source>
        <dbReference type="ARBA" id="ARBA00023125"/>
    </source>
</evidence>
<dbReference type="CDD" id="cd07377">
    <property type="entry name" value="WHTH_GntR"/>
    <property type="match status" value="1"/>
</dbReference>
<sequence>METKERMISSPRYQKVAIGIAQRIVDGKFPLGQKIKSRSTLASYFNVSPETARKAINVLADLDIVSIRQGSGVIVVSRDKAIEYLEKFEATAGLKEMKQDIQKSLLKQKQELDAMNKMMDTFLSQASLIRKKFPFEPFELLLDHDSANLNKSLADLNLWHQTGATVVALKSKGELLLSPGPYATVRKGDILYFVGDDLAFSRMKNLFDIL</sequence>
<keyword evidence="1" id="KW-0805">Transcription regulation</keyword>
<dbReference type="PANTHER" id="PTHR44846:SF1">
    <property type="entry name" value="MANNOSYL-D-GLYCERATE TRANSPORT_METABOLISM SYSTEM REPRESSOR MNGR-RELATED"/>
    <property type="match status" value="1"/>
</dbReference>
<dbReference type="PROSITE" id="PS50949">
    <property type="entry name" value="HTH_GNTR"/>
    <property type="match status" value="1"/>
</dbReference>
<evidence type="ECO:0000256" key="3">
    <source>
        <dbReference type="ARBA" id="ARBA00023163"/>
    </source>
</evidence>
<dbReference type="SUPFAM" id="SSF116726">
    <property type="entry name" value="TrkA C-terminal domain-like"/>
    <property type="match status" value="1"/>
</dbReference>
<accession>A0A1L7LJ59</accession>
<dbReference type="EMBL" id="AP014612">
    <property type="protein sequence ID" value="BAQ24231.1"/>
    <property type="molecule type" value="Genomic_DNA"/>
</dbReference>
<keyword evidence="2" id="KW-0238">DNA-binding</keyword>
<reference evidence="6 7" key="1">
    <citation type="journal article" date="2016" name="Microbiol. Immunol.">
        <title>Complete genome sequence of Streptococcus troglodytae TKU31 isolated from the oral cavity of a chimpanzee (Pan troglodytes).</title>
        <authorList>
            <person name="Okamoto M."/>
            <person name="Naito M."/>
            <person name="Miyanohara M."/>
            <person name="Imai S."/>
            <person name="Nomura Y."/>
            <person name="Saito W."/>
            <person name="Momoi Y."/>
            <person name="Takada K."/>
            <person name="Miyabe-Nishiwaki T."/>
            <person name="Tomonaga M."/>
            <person name="Hanada N."/>
        </authorList>
    </citation>
    <scope>NUCLEOTIDE SEQUENCE [LARGE SCALE GENOMIC DNA]</scope>
    <source>
        <strain evidence="7">TKU 31</strain>
    </source>
</reference>
<dbReference type="GO" id="GO:0006813">
    <property type="term" value="P:potassium ion transport"/>
    <property type="evidence" value="ECO:0007669"/>
    <property type="project" value="InterPro"/>
</dbReference>
<dbReference type="Gene3D" id="1.10.10.10">
    <property type="entry name" value="Winged helix-like DNA-binding domain superfamily/Winged helix DNA-binding domain"/>
    <property type="match status" value="1"/>
</dbReference>
<dbReference type="KEGG" id="strg:SRT_09700"/>
<dbReference type="InterPro" id="IPR036721">
    <property type="entry name" value="RCK_C_sf"/>
</dbReference>
<evidence type="ECO:0000256" key="1">
    <source>
        <dbReference type="ARBA" id="ARBA00023015"/>
    </source>
</evidence>
<feature type="domain" description="HTH gntR-type" evidence="4">
    <location>
        <begin position="10"/>
        <end position="78"/>
    </location>
</feature>
<gene>
    <name evidence="6" type="ORF">SRT_09700</name>
</gene>
<evidence type="ECO:0000259" key="4">
    <source>
        <dbReference type="PROSITE" id="PS50949"/>
    </source>
</evidence>
<name>A0A1L7LJ59_9STRE</name>
<organism evidence="6 7">
    <name type="scientific">Streptococcus troglodytae</name>
    <dbReference type="NCBI Taxonomy" id="1111760"/>
    <lineage>
        <taxon>Bacteria</taxon>
        <taxon>Bacillati</taxon>
        <taxon>Bacillota</taxon>
        <taxon>Bacilli</taxon>
        <taxon>Lactobacillales</taxon>
        <taxon>Streptococcaceae</taxon>
        <taxon>Streptococcus</taxon>
    </lineage>
</organism>
<dbReference type="InterPro" id="IPR006037">
    <property type="entry name" value="RCK_C"/>
</dbReference>
<evidence type="ECO:0000313" key="7">
    <source>
        <dbReference type="Proteomes" id="UP000217758"/>
    </source>
</evidence>
<dbReference type="InterPro" id="IPR036388">
    <property type="entry name" value="WH-like_DNA-bd_sf"/>
</dbReference>
<dbReference type="InterPro" id="IPR000524">
    <property type="entry name" value="Tscrpt_reg_HTH_GntR"/>
</dbReference>
<dbReference type="GO" id="GO:0003700">
    <property type="term" value="F:DNA-binding transcription factor activity"/>
    <property type="evidence" value="ECO:0007669"/>
    <property type="project" value="InterPro"/>
</dbReference>
<keyword evidence="3" id="KW-0804">Transcription</keyword>
<feature type="domain" description="RCK C-terminal" evidence="5">
    <location>
        <begin position="123"/>
        <end position="209"/>
    </location>
</feature>
<dbReference type="GO" id="GO:0045892">
    <property type="term" value="P:negative regulation of DNA-templated transcription"/>
    <property type="evidence" value="ECO:0007669"/>
    <property type="project" value="TreeGrafter"/>
</dbReference>
<dbReference type="Proteomes" id="UP000217758">
    <property type="component" value="Chromosome"/>
</dbReference>